<keyword evidence="2" id="KW-1185">Reference proteome</keyword>
<reference evidence="1 2" key="1">
    <citation type="submission" date="2020-02" db="EMBL/GenBank/DDBJ databases">
        <authorList>
            <person name="Kim M.K."/>
        </authorList>
    </citation>
    <scope>NUCLEOTIDE SEQUENCE [LARGE SCALE GENOMIC DNA]</scope>
    <source>
        <strain evidence="1 2">17J57-3</strain>
    </source>
</reference>
<gene>
    <name evidence="1" type="ORF">G3574_23080</name>
</gene>
<protein>
    <submittedName>
        <fullName evidence="1">Uncharacterized protein</fullName>
    </submittedName>
</protein>
<dbReference type="RefSeq" id="WP_163967907.1">
    <property type="nucleotide sequence ID" value="NZ_JAAIVB010000078.1"/>
</dbReference>
<name>A0A6B3SXR8_9BURK</name>
<comment type="caution">
    <text evidence="1">The sequence shown here is derived from an EMBL/GenBank/DDBJ whole genome shotgun (WGS) entry which is preliminary data.</text>
</comment>
<proteinExistence type="predicted"/>
<accession>A0A6B3SXR8</accession>
<evidence type="ECO:0000313" key="1">
    <source>
        <dbReference type="EMBL" id="NEX63976.1"/>
    </source>
</evidence>
<organism evidence="1 2">
    <name type="scientific">Noviherbaspirillum galbum</name>
    <dbReference type="NCBI Taxonomy" id="2709383"/>
    <lineage>
        <taxon>Bacteria</taxon>
        <taxon>Pseudomonadati</taxon>
        <taxon>Pseudomonadota</taxon>
        <taxon>Betaproteobacteria</taxon>
        <taxon>Burkholderiales</taxon>
        <taxon>Oxalobacteraceae</taxon>
        <taxon>Noviherbaspirillum</taxon>
    </lineage>
</organism>
<dbReference type="Proteomes" id="UP000482155">
    <property type="component" value="Unassembled WGS sequence"/>
</dbReference>
<dbReference type="PROSITE" id="PS51257">
    <property type="entry name" value="PROKAR_LIPOPROTEIN"/>
    <property type="match status" value="1"/>
</dbReference>
<dbReference type="EMBL" id="JAAIVB010000078">
    <property type="protein sequence ID" value="NEX63976.1"/>
    <property type="molecule type" value="Genomic_DNA"/>
</dbReference>
<evidence type="ECO:0000313" key="2">
    <source>
        <dbReference type="Proteomes" id="UP000482155"/>
    </source>
</evidence>
<dbReference type="AlphaFoldDB" id="A0A6B3SXR8"/>
<sequence length="192" mass="18640">MKSFGSTLAVAAGIALVAGLAACGGYSSIDLGGSVVGLTTDGLVLANNGTSTVSIPANATSYKFPGAIGNYDAYNVTVQQQPPRLTCAVTGSAGTATGISVTWANVACVQNTYTLGGTVSGLTTDGLVLVNGGTTASVPANSTSFTFNVPVADGAAYGVAVLTQPAGQTCQVSNGTAIMGSANVTSVVVTCS</sequence>